<proteinExistence type="predicted"/>
<feature type="compositionally biased region" description="Polar residues" evidence="1">
    <location>
        <begin position="42"/>
        <end position="51"/>
    </location>
</feature>
<name>A0AAW1FEB6_ZOAVI</name>
<keyword evidence="4" id="KW-1185">Reference proteome</keyword>
<dbReference type="EMBL" id="JBCEZU010000067">
    <property type="protein sequence ID" value="KAK9533191.1"/>
    <property type="molecule type" value="Genomic_DNA"/>
</dbReference>
<reference evidence="2 4" key="1">
    <citation type="journal article" date="2024" name="Genome Biol. Evol.">
        <title>Chromosome-level genome assembly of the viviparous eelpout Zoarces viviparus.</title>
        <authorList>
            <person name="Fuhrmann N."/>
            <person name="Brasseur M.V."/>
            <person name="Bakowski C.E."/>
            <person name="Podsiadlowski L."/>
            <person name="Prost S."/>
            <person name="Krehenwinkel H."/>
            <person name="Mayer C."/>
        </authorList>
    </citation>
    <scope>NUCLEOTIDE SEQUENCE [LARGE SCALE GENOMIC DNA]</scope>
    <source>
        <strain evidence="2">NO-MEL_2022_Ind0_liver</strain>
    </source>
</reference>
<accession>A0AAW1FEB6</accession>
<dbReference type="CDD" id="cd09275">
    <property type="entry name" value="RNase_HI_RT_DIRS1"/>
    <property type="match status" value="1"/>
</dbReference>
<organism evidence="2 4">
    <name type="scientific">Zoarces viviparus</name>
    <name type="common">Viviparous eelpout</name>
    <name type="synonym">Blennius viviparus</name>
    <dbReference type="NCBI Taxonomy" id="48416"/>
    <lineage>
        <taxon>Eukaryota</taxon>
        <taxon>Metazoa</taxon>
        <taxon>Chordata</taxon>
        <taxon>Craniata</taxon>
        <taxon>Vertebrata</taxon>
        <taxon>Euteleostomi</taxon>
        <taxon>Actinopterygii</taxon>
        <taxon>Neopterygii</taxon>
        <taxon>Teleostei</taxon>
        <taxon>Neoteleostei</taxon>
        <taxon>Acanthomorphata</taxon>
        <taxon>Eupercaria</taxon>
        <taxon>Perciformes</taxon>
        <taxon>Cottioidei</taxon>
        <taxon>Zoarcales</taxon>
        <taxon>Zoarcidae</taxon>
        <taxon>Zoarcinae</taxon>
        <taxon>Zoarces</taxon>
    </lineage>
</organism>
<sequence>MPSPSRLNGVSDICGTVGAPEDERFSALGRGVTPVPAPSPQPQSENITSVRSRAPPVGGLYGSHVSSPGDSVIQGLHVLVKTDNTTVVAYINRQGSTRSLQLHRVARKILVWSSTRLLSLRATHVPGVLNRGADLLSRGNPLYGEWTLHPQVVKQVWQTYGQADVDLFASQENAHCPRLISTTLTRVREQGSSLILIAPRWPSKHWVAEIIQLLADEPWPLPIRRDLLSQAGGEIYHPHPDRIALWAWPVRGGT</sequence>
<evidence type="ECO:0000313" key="3">
    <source>
        <dbReference type="EMBL" id="KAK9533191.1"/>
    </source>
</evidence>
<dbReference type="Proteomes" id="UP001488805">
    <property type="component" value="Unassembled WGS sequence"/>
</dbReference>
<evidence type="ECO:0000313" key="2">
    <source>
        <dbReference type="EMBL" id="KAK9533174.1"/>
    </source>
</evidence>
<evidence type="ECO:0000313" key="4">
    <source>
        <dbReference type="Proteomes" id="UP001488805"/>
    </source>
</evidence>
<protein>
    <submittedName>
        <fullName evidence="2">Uncharacterized protein</fullName>
    </submittedName>
</protein>
<dbReference type="PANTHER" id="PTHR33050">
    <property type="entry name" value="REVERSE TRANSCRIPTASE DOMAIN-CONTAINING PROTEIN"/>
    <property type="match status" value="1"/>
</dbReference>
<evidence type="ECO:0000256" key="1">
    <source>
        <dbReference type="SAM" id="MobiDB-lite"/>
    </source>
</evidence>
<dbReference type="EMBL" id="JBCEZU010000067">
    <property type="protein sequence ID" value="KAK9533174.1"/>
    <property type="molecule type" value="Genomic_DNA"/>
</dbReference>
<gene>
    <name evidence="2" type="ORF">VZT92_008319</name>
    <name evidence="3" type="ORF">VZT92_008331</name>
</gene>
<comment type="caution">
    <text evidence="2">The sequence shown here is derived from an EMBL/GenBank/DDBJ whole genome shotgun (WGS) entry which is preliminary data.</text>
</comment>
<feature type="region of interest" description="Disordered" evidence="1">
    <location>
        <begin position="30"/>
        <end position="53"/>
    </location>
</feature>
<dbReference type="InterPro" id="IPR052055">
    <property type="entry name" value="Hepadnavirus_pol/RT"/>
</dbReference>
<dbReference type="AlphaFoldDB" id="A0AAW1FEB6"/>
<dbReference type="PANTHER" id="PTHR33050:SF7">
    <property type="entry name" value="RIBONUCLEASE H"/>
    <property type="match status" value="1"/>
</dbReference>